<dbReference type="SUPFAM" id="SSF50630">
    <property type="entry name" value="Acid proteases"/>
    <property type="match status" value="1"/>
</dbReference>
<accession>A0A812G9L1</accession>
<evidence type="ECO:0000256" key="3">
    <source>
        <dbReference type="ARBA" id="ARBA00022750"/>
    </source>
</evidence>
<dbReference type="OrthoDB" id="771136at2759"/>
<dbReference type="AlphaFoldDB" id="A0A812G9L1"/>
<dbReference type="Pfam" id="PF00026">
    <property type="entry name" value="Asp"/>
    <property type="match status" value="1"/>
</dbReference>
<keyword evidence="3" id="KW-0064">Aspartyl protease</keyword>
<evidence type="ECO:0000256" key="1">
    <source>
        <dbReference type="ARBA" id="ARBA00007447"/>
    </source>
</evidence>
<comment type="caution">
    <text evidence="7">The sequence shown here is derived from an EMBL/GenBank/DDBJ whole genome shotgun (WGS) entry which is preliminary data.</text>
</comment>
<keyword evidence="8" id="KW-1185">Reference proteome</keyword>
<dbReference type="GO" id="GO:0006508">
    <property type="term" value="P:proteolysis"/>
    <property type="evidence" value="ECO:0007669"/>
    <property type="project" value="UniProtKB-KW"/>
</dbReference>
<evidence type="ECO:0000259" key="6">
    <source>
        <dbReference type="PROSITE" id="PS51767"/>
    </source>
</evidence>
<feature type="domain" description="Peptidase A1" evidence="6">
    <location>
        <begin position="1"/>
        <end position="201"/>
    </location>
</feature>
<dbReference type="InterPro" id="IPR033121">
    <property type="entry name" value="PEPTIDASE_A1"/>
</dbReference>
<feature type="disulfide bond" evidence="5">
    <location>
        <begin position="126"/>
        <end position="159"/>
    </location>
</feature>
<dbReference type="Proteomes" id="UP000604046">
    <property type="component" value="Unassembled WGS sequence"/>
</dbReference>
<comment type="similarity">
    <text evidence="1">Belongs to the peptidase A1 family.</text>
</comment>
<name>A0A812G9L1_9DINO</name>
<evidence type="ECO:0000313" key="7">
    <source>
        <dbReference type="EMBL" id="CAE6910351.1"/>
    </source>
</evidence>
<dbReference type="InterPro" id="IPR034164">
    <property type="entry name" value="Pepsin-like_dom"/>
</dbReference>
<proteinExistence type="inferred from homology"/>
<dbReference type="GO" id="GO:0004190">
    <property type="term" value="F:aspartic-type endopeptidase activity"/>
    <property type="evidence" value="ECO:0007669"/>
    <property type="project" value="UniProtKB-KW"/>
</dbReference>
<keyword evidence="4" id="KW-0378">Hydrolase</keyword>
<reference evidence="7" key="1">
    <citation type="submission" date="2021-02" db="EMBL/GenBank/DDBJ databases">
        <authorList>
            <person name="Dougan E. K."/>
            <person name="Rhodes N."/>
            <person name="Thang M."/>
            <person name="Chan C."/>
        </authorList>
    </citation>
    <scope>NUCLEOTIDE SEQUENCE</scope>
</reference>
<evidence type="ECO:0000256" key="4">
    <source>
        <dbReference type="ARBA" id="ARBA00022801"/>
    </source>
</evidence>
<sequence>MVGLGMPSLSLTKAHNFLGNLAEANQLDKDRFAVWIATEDDKEDSEISFGALPPKRLGSEVTWLPLSSTTSGLWQVALSDFTLNLVRLDLCKKGCHAAFDTGSGMISGPKRLVDAISQELNVAADCSNYEELPALGFELGGVTFNLDKYEYVKRTSEGCFPQFQATEDDDAGDSPTIFLGAPFLTRYVTVYDRVFLRMGLAFAVHANEPTGESTEGAMKRLMGRPSLGRAPKAPEAPESQ</sequence>
<dbReference type="CDD" id="cd05471">
    <property type="entry name" value="pepsin_like"/>
    <property type="match status" value="1"/>
</dbReference>
<dbReference type="Gene3D" id="2.40.70.10">
    <property type="entry name" value="Acid Proteases"/>
    <property type="match status" value="1"/>
</dbReference>
<dbReference type="InterPro" id="IPR001461">
    <property type="entry name" value="Aspartic_peptidase_A1"/>
</dbReference>
<evidence type="ECO:0000256" key="2">
    <source>
        <dbReference type="ARBA" id="ARBA00022670"/>
    </source>
</evidence>
<dbReference type="PANTHER" id="PTHR47966">
    <property type="entry name" value="BETA-SITE APP-CLEAVING ENZYME, ISOFORM A-RELATED"/>
    <property type="match status" value="1"/>
</dbReference>
<keyword evidence="5" id="KW-1015">Disulfide bond</keyword>
<dbReference type="InterPro" id="IPR021109">
    <property type="entry name" value="Peptidase_aspartic_dom_sf"/>
</dbReference>
<dbReference type="PROSITE" id="PS51767">
    <property type="entry name" value="PEPTIDASE_A1"/>
    <property type="match status" value="1"/>
</dbReference>
<keyword evidence="2" id="KW-0645">Protease</keyword>
<gene>
    <name evidence="7" type="primary">PGA</name>
    <name evidence="7" type="ORF">SNAT2548_LOCUS98</name>
</gene>
<dbReference type="PANTHER" id="PTHR47966:SF51">
    <property type="entry name" value="BETA-SITE APP-CLEAVING ENZYME, ISOFORM A-RELATED"/>
    <property type="match status" value="1"/>
</dbReference>
<dbReference type="EMBL" id="CAJNDS010000001">
    <property type="protein sequence ID" value="CAE6910351.1"/>
    <property type="molecule type" value="Genomic_DNA"/>
</dbReference>
<evidence type="ECO:0000256" key="5">
    <source>
        <dbReference type="PIRSR" id="PIRSR601461-2"/>
    </source>
</evidence>
<protein>
    <submittedName>
        <fullName evidence="7">PGA protein</fullName>
    </submittedName>
</protein>
<organism evidence="7 8">
    <name type="scientific">Symbiodinium natans</name>
    <dbReference type="NCBI Taxonomy" id="878477"/>
    <lineage>
        <taxon>Eukaryota</taxon>
        <taxon>Sar</taxon>
        <taxon>Alveolata</taxon>
        <taxon>Dinophyceae</taxon>
        <taxon>Suessiales</taxon>
        <taxon>Symbiodiniaceae</taxon>
        <taxon>Symbiodinium</taxon>
    </lineage>
</organism>
<evidence type="ECO:0000313" key="8">
    <source>
        <dbReference type="Proteomes" id="UP000604046"/>
    </source>
</evidence>